<name>A0A1H2Y9A0_THIRO</name>
<protein>
    <recommendedName>
        <fullName evidence="3">VWFA domain-containing protein</fullName>
    </recommendedName>
</protein>
<dbReference type="EMBL" id="FNNZ01000012">
    <property type="protein sequence ID" value="SDX01803.1"/>
    <property type="molecule type" value="Genomic_DNA"/>
</dbReference>
<reference evidence="2" key="1">
    <citation type="submission" date="2016-10" db="EMBL/GenBank/DDBJ databases">
        <authorList>
            <person name="Varghese N."/>
            <person name="Submissions S."/>
        </authorList>
    </citation>
    <scope>NUCLEOTIDE SEQUENCE [LARGE SCALE GENOMIC DNA]</scope>
    <source>
        <strain evidence="2">DSM 217</strain>
    </source>
</reference>
<dbReference type="AlphaFoldDB" id="A0A1H2Y9A0"/>
<dbReference type="RefSeq" id="WP_175534635.1">
    <property type="nucleotide sequence ID" value="NZ_FNNZ01000012.1"/>
</dbReference>
<dbReference type="SUPFAM" id="SSF53300">
    <property type="entry name" value="vWA-like"/>
    <property type="match status" value="1"/>
</dbReference>
<evidence type="ECO:0008006" key="3">
    <source>
        <dbReference type="Google" id="ProtNLM"/>
    </source>
</evidence>
<sequence length="102" mass="10911">MAMKDFAVTAPRPLPVFILADTSGSLGVDGKIEALNQSLRDMVKSFPTESRLRAEIHLGVNTFGGDAQAHLPLSAAHQIQGIQEFVASGGTPLARRYPKPIN</sequence>
<evidence type="ECO:0000313" key="2">
    <source>
        <dbReference type="Proteomes" id="UP000198816"/>
    </source>
</evidence>
<dbReference type="Proteomes" id="UP000198816">
    <property type="component" value="Unassembled WGS sequence"/>
</dbReference>
<dbReference type="InterPro" id="IPR036465">
    <property type="entry name" value="vWFA_dom_sf"/>
</dbReference>
<proteinExistence type="predicted"/>
<organism evidence="1 2">
    <name type="scientific">Thiocapsa roseopersicina</name>
    <dbReference type="NCBI Taxonomy" id="1058"/>
    <lineage>
        <taxon>Bacteria</taxon>
        <taxon>Pseudomonadati</taxon>
        <taxon>Pseudomonadota</taxon>
        <taxon>Gammaproteobacteria</taxon>
        <taxon>Chromatiales</taxon>
        <taxon>Chromatiaceae</taxon>
        <taxon>Thiocapsa</taxon>
    </lineage>
</organism>
<keyword evidence="2" id="KW-1185">Reference proteome</keyword>
<evidence type="ECO:0000313" key="1">
    <source>
        <dbReference type="EMBL" id="SDX01803.1"/>
    </source>
</evidence>
<dbReference type="STRING" id="1058.SAMN05421783_112105"/>
<accession>A0A1H2Y9A0</accession>
<dbReference type="Gene3D" id="3.40.50.410">
    <property type="entry name" value="von Willebrand factor, type A domain"/>
    <property type="match status" value="1"/>
</dbReference>
<gene>
    <name evidence="1" type="ORF">SAMN05421783_112105</name>
</gene>